<keyword evidence="2 3" id="KW-0802">TPR repeat</keyword>
<dbReference type="KEGG" id="omr:OXIME_000292"/>
<dbReference type="Proteomes" id="UP001451606">
    <property type="component" value="Chromosome"/>
</dbReference>
<keyword evidence="5" id="KW-1185">Reference proteome</keyword>
<dbReference type="Pfam" id="PF13432">
    <property type="entry name" value="TPR_16"/>
    <property type="match status" value="1"/>
</dbReference>
<gene>
    <name evidence="4" type="ORF">OXIME_000292</name>
</gene>
<dbReference type="Pfam" id="PF14559">
    <property type="entry name" value="TPR_19"/>
    <property type="match status" value="1"/>
</dbReference>
<evidence type="ECO:0000256" key="3">
    <source>
        <dbReference type="PROSITE-ProRule" id="PRU00339"/>
    </source>
</evidence>
<feature type="repeat" description="TPR" evidence="3">
    <location>
        <begin position="59"/>
        <end position="92"/>
    </location>
</feature>
<dbReference type="InterPro" id="IPR051685">
    <property type="entry name" value="Ycf3/AcsC/BcsC/TPR_MFPF"/>
</dbReference>
<evidence type="ECO:0000256" key="2">
    <source>
        <dbReference type="ARBA" id="ARBA00022803"/>
    </source>
</evidence>
<evidence type="ECO:0000313" key="5">
    <source>
        <dbReference type="Proteomes" id="UP001451606"/>
    </source>
</evidence>
<keyword evidence="1" id="KW-0677">Repeat</keyword>
<evidence type="ECO:0000256" key="1">
    <source>
        <dbReference type="ARBA" id="ARBA00022737"/>
    </source>
</evidence>
<reference evidence="4 5" key="1">
    <citation type="submission" date="2023-09" db="EMBL/GenBank/DDBJ databases">
        <authorList>
            <person name="Golyshina O.V."/>
            <person name="Lunev E.A."/>
            <person name="Bargiela R."/>
            <person name="Gaines M.C."/>
            <person name="Daum B."/>
            <person name="Bale N.J."/>
            <person name="Koenen M."/>
            <person name="Sinninghe Damst J.S."/>
            <person name="Yakimov M."/>
            <person name="Golyshin P.N."/>
        </authorList>
    </citation>
    <scope>NUCLEOTIDE SEQUENCE [LARGE SCALE GENOMIC DNA]</scope>
    <source>
        <strain evidence="4 5">M1</strain>
    </source>
</reference>
<evidence type="ECO:0000313" key="4">
    <source>
        <dbReference type="EMBL" id="WYX99750.1"/>
    </source>
</evidence>
<proteinExistence type="predicted"/>
<sequence>MHEAGRSNEALHIMEKCLKIKPDDYMFLRNKGLILYDTDEYEEALKPLEKSYSINSTDSTKLYLASSSYLESDNYEKALEFARKALAIDPKDAELHYLLHEIYESLGDNSRSEKEIQAAIKFDPDNIDYRIDYAEFLFEEDGGDEALIELDKLTIKNGSDPYSYNEKIRLLHDYQEDSQAMKSCDYAIKKWPNISEFYYQKGLMLID</sequence>
<dbReference type="PANTHER" id="PTHR44943:SF8">
    <property type="entry name" value="TPR REPEAT-CONTAINING PROTEIN MJ0263"/>
    <property type="match status" value="1"/>
</dbReference>
<protein>
    <submittedName>
        <fullName evidence="4">Tetratricopeptide repeat protein</fullName>
    </submittedName>
</protein>
<dbReference type="InterPro" id="IPR011990">
    <property type="entry name" value="TPR-like_helical_dom_sf"/>
</dbReference>
<dbReference type="PROSITE" id="PS50005">
    <property type="entry name" value="TPR"/>
    <property type="match status" value="2"/>
</dbReference>
<accession>A0AAX4NG91</accession>
<dbReference type="AlphaFoldDB" id="A0AAX4NG91"/>
<name>A0AAX4NG91_9ARCH</name>
<dbReference type="PANTHER" id="PTHR44943">
    <property type="entry name" value="CELLULOSE SYNTHASE OPERON PROTEIN C"/>
    <property type="match status" value="1"/>
</dbReference>
<organism evidence="4 5">
    <name type="scientific">Oxyplasma meridianum</name>
    <dbReference type="NCBI Taxonomy" id="3073602"/>
    <lineage>
        <taxon>Archaea</taxon>
        <taxon>Methanobacteriati</taxon>
        <taxon>Thermoplasmatota</taxon>
        <taxon>Thermoplasmata</taxon>
        <taxon>Thermoplasmatales</taxon>
        <taxon>Thermoplasmataceae</taxon>
        <taxon>Oxyplasma</taxon>
    </lineage>
</organism>
<dbReference type="InterPro" id="IPR019734">
    <property type="entry name" value="TPR_rpt"/>
</dbReference>
<feature type="repeat" description="TPR" evidence="3">
    <location>
        <begin position="93"/>
        <end position="126"/>
    </location>
</feature>
<dbReference type="Gene3D" id="1.25.40.10">
    <property type="entry name" value="Tetratricopeptide repeat domain"/>
    <property type="match status" value="1"/>
</dbReference>
<dbReference type="EMBL" id="CP133772">
    <property type="protein sequence ID" value="WYX99750.1"/>
    <property type="molecule type" value="Genomic_DNA"/>
</dbReference>
<dbReference type="SMART" id="SM00028">
    <property type="entry name" value="TPR"/>
    <property type="match status" value="4"/>
</dbReference>
<dbReference type="SUPFAM" id="SSF48452">
    <property type="entry name" value="TPR-like"/>
    <property type="match status" value="1"/>
</dbReference>